<protein>
    <recommendedName>
        <fullName evidence="3">nicotinate-nucleotide diphosphorylase (carboxylating)</fullName>
        <ecNumber evidence="3">2.4.2.19</ecNumber>
    </recommendedName>
</protein>
<dbReference type="InterPro" id="IPR013785">
    <property type="entry name" value="Aldolase_TIM"/>
</dbReference>
<evidence type="ECO:0000256" key="5">
    <source>
        <dbReference type="ARBA" id="ARBA00022676"/>
    </source>
</evidence>
<reference evidence="9" key="1">
    <citation type="submission" date="2016-10" db="EMBL/GenBank/DDBJ databases">
        <title>Sequence of Gallionella enrichment culture.</title>
        <authorList>
            <person name="Poehlein A."/>
            <person name="Muehling M."/>
            <person name="Daniel R."/>
        </authorList>
    </citation>
    <scope>NUCLEOTIDE SEQUENCE</scope>
</reference>
<evidence type="ECO:0000259" key="8">
    <source>
        <dbReference type="Pfam" id="PF02749"/>
    </source>
</evidence>
<dbReference type="EMBL" id="MLJW01001658">
    <property type="protein sequence ID" value="OIQ77259.1"/>
    <property type="molecule type" value="Genomic_DNA"/>
</dbReference>
<dbReference type="InterPro" id="IPR037128">
    <property type="entry name" value="Quinolinate_PRibosylTase_N_sf"/>
</dbReference>
<evidence type="ECO:0000259" key="7">
    <source>
        <dbReference type="Pfam" id="PF01729"/>
    </source>
</evidence>
<evidence type="ECO:0000256" key="6">
    <source>
        <dbReference type="ARBA" id="ARBA00022679"/>
    </source>
</evidence>
<dbReference type="GO" id="GO:0004514">
    <property type="term" value="F:nicotinate-nucleotide diphosphorylase (carboxylating) activity"/>
    <property type="evidence" value="ECO:0007669"/>
    <property type="project" value="UniProtKB-EC"/>
</dbReference>
<dbReference type="UniPathway" id="UPA00253">
    <property type="reaction ID" value="UER00331"/>
</dbReference>
<dbReference type="InterPro" id="IPR022412">
    <property type="entry name" value="Quinolinate_PRibosylTrfase_N"/>
</dbReference>
<dbReference type="FunFam" id="3.20.20.70:FF:000030">
    <property type="entry name" value="Nicotinate-nucleotide pyrophosphorylase, carboxylating"/>
    <property type="match status" value="1"/>
</dbReference>
<feature type="domain" description="Quinolinate phosphoribosyl transferase N-terminal" evidence="8">
    <location>
        <begin position="40"/>
        <end position="126"/>
    </location>
</feature>
<evidence type="ECO:0000256" key="1">
    <source>
        <dbReference type="ARBA" id="ARBA00004893"/>
    </source>
</evidence>
<evidence type="ECO:0000256" key="2">
    <source>
        <dbReference type="ARBA" id="ARBA00009400"/>
    </source>
</evidence>
<sequence length="296" mass="31047">MLDRILTSLKAEAEALGLDGDRLVVAAEAALLEDLGGGVDATSVATIPLDQVSTANFVSRVDGVVAGLIVAKMVIAIACAGDVEFSKGMAEGSPVEKNSLLLVAHGNSQGLLLAERSALNFLCHLSGIATLTKRWVDAVSGTGVKVRDTRKTTPGLRELEKFAVRMGGGTNHRLSLSDAAMIKDNHVLAAGGIRPAFERIRDRFPSLAIEVEVDSIDQISEALEVGADLILLDNMSVEQCAHAVEFVGGRARLEASGGITFETARAYALTGVDYIAIGALTHSAPNLDIGLDLMME</sequence>
<accession>A0A1J5QID0</accession>
<dbReference type="SUPFAM" id="SSF51690">
    <property type="entry name" value="Nicotinate/Quinolinate PRTase C-terminal domain-like"/>
    <property type="match status" value="1"/>
</dbReference>
<dbReference type="Gene3D" id="3.20.20.70">
    <property type="entry name" value="Aldolase class I"/>
    <property type="match status" value="1"/>
</dbReference>
<proteinExistence type="inferred from homology"/>
<dbReference type="GO" id="GO:0034213">
    <property type="term" value="P:quinolinate catabolic process"/>
    <property type="evidence" value="ECO:0007669"/>
    <property type="project" value="TreeGrafter"/>
</dbReference>
<dbReference type="Pfam" id="PF02749">
    <property type="entry name" value="QRPTase_N"/>
    <property type="match status" value="1"/>
</dbReference>
<dbReference type="EC" id="2.4.2.19" evidence="3"/>
<dbReference type="NCBIfam" id="TIGR00078">
    <property type="entry name" value="nadC"/>
    <property type="match status" value="1"/>
</dbReference>
<dbReference type="GO" id="GO:0005737">
    <property type="term" value="C:cytoplasm"/>
    <property type="evidence" value="ECO:0007669"/>
    <property type="project" value="TreeGrafter"/>
</dbReference>
<comment type="caution">
    <text evidence="9">The sequence shown here is derived from an EMBL/GenBank/DDBJ whole genome shotgun (WGS) entry which is preliminary data.</text>
</comment>
<dbReference type="PANTHER" id="PTHR32179">
    <property type="entry name" value="NICOTINATE-NUCLEOTIDE PYROPHOSPHORYLASE [CARBOXYLATING]"/>
    <property type="match status" value="1"/>
</dbReference>
<dbReference type="CDD" id="cd01572">
    <property type="entry name" value="QPRTase"/>
    <property type="match status" value="1"/>
</dbReference>
<dbReference type="InterPro" id="IPR004393">
    <property type="entry name" value="NadC"/>
</dbReference>
<comment type="pathway">
    <text evidence="1">Cofactor biosynthesis; NAD(+) biosynthesis; nicotinate D-ribonucleotide from quinolinate: step 1/1.</text>
</comment>
<evidence type="ECO:0000313" key="9">
    <source>
        <dbReference type="EMBL" id="OIQ77259.1"/>
    </source>
</evidence>
<dbReference type="InterPro" id="IPR002638">
    <property type="entry name" value="Quinolinate_PRibosylTrfase_C"/>
</dbReference>
<gene>
    <name evidence="9" type="primary">nadC_16</name>
    <name evidence="9" type="ORF">GALL_410480</name>
</gene>
<keyword evidence="6 9" id="KW-0808">Transferase</keyword>
<dbReference type="Pfam" id="PF01729">
    <property type="entry name" value="QRPTase_C"/>
    <property type="match status" value="1"/>
</dbReference>
<name>A0A1J5QID0_9ZZZZ</name>
<organism evidence="9">
    <name type="scientific">mine drainage metagenome</name>
    <dbReference type="NCBI Taxonomy" id="410659"/>
    <lineage>
        <taxon>unclassified sequences</taxon>
        <taxon>metagenomes</taxon>
        <taxon>ecological metagenomes</taxon>
    </lineage>
</organism>
<dbReference type="InterPro" id="IPR036068">
    <property type="entry name" value="Nicotinate_pribotase-like_C"/>
</dbReference>
<keyword evidence="4" id="KW-0662">Pyridine nucleotide biosynthesis</keyword>
<keyword evidence="5 9" id="KW-0328">Glycosyltransferase</keyword>
<comment type="similarity">
    <text evidence="2">Belongs to the NadC/ModD family.</text>
</comment>
<evidence type="ECO:0000256" key="4">
    <source>
        <dbReference type="ARBA" id="ARBA00022642"/>
    </source>
</evidence>
<dbReference type="Gene3D" id="3.90.1170.20">
    <property type="entry name" value="Quinolinate phosphoribosyl transferase, N-terminal domain"/>
    <property type="match status" value="1"/>
</dbReference>
<dbReference type="AlphaFoldDB" id="A0A1J5QID0"/>
<dbReference type="InterPro" id="IPR027277">
    <property type="entry name" value="NadC/ModD"/>
</dbReference>
<dbReference type="PIRSF" id="PIRSF006250">
    <property type="entry name" value="NadC_ModD"/>
    <property type="match status" value="1"/>
</dbReference>
<dbReference type="SUPFAM" id="SSF54675">
    <property type="entry name" value="Nicotinate/Quinolinate PRTase N-terminal domain-like"/>
    <property type="match status" value="1"/>
</dbReference>
<dbReference type="GO" id="GO:0009435">
    <property type="term" value="P:NAD+ biosynthetic process"/>
    <property type="evidence" value="ECO:0007669"/>
    <property type="project" value="UniProtKB-UniPathway"/>
</dbReference>
<evidence type="ECO:0000256" key="3">
    <source>
        <dbReference type="ARBA" id="ARBA00011944"/>
    </source>
</evidence>
<dbReference type="PANTHER" id="PTHR32179:SF3">
    <property type="entry name" value="NICOTINATE-NUCLEOTIDE PYROPHOSPHORYLASE [CARBOXYLATING]"/>
    <property type="match status" value="1"/>
</dbReference>
<feature type="domain" description="Quinolinate phosphoribosyl transferase C-terminal" evidence="7">
    <location>
        <begin position="128"/>
        <end position="292"/>
    </location>
</feature>